<proteinExistence type="predicted"/>
<dbReference type="RefSeq" id="NP_499232.1">
    <property type="nucleotide sequence ID" value="NM_066831.3"/>
</dbReference>
<evidence type="ECO:0000313" key="3">
    <source>
        <dbReference type="Proteomes" id="UP000001940"/>
    </source>
</evidence>
<name>Q22527_CAEEL</name>
<dbReference type="UCSC" id="T16G12.4">
    <property type="organism name" value="c. elegans"/>
</dbReference>
<keyword evidence="1 2" id="KW-0812">Transmembrane</keyword>
<dbReference type="InterPro" id="IPR024483">
    <property type="entry name" value="Glam1"/>
</dbReference>
<dbReference type="AlphaFoldDB" id="Q22527"/>
<keyword evidence="3" id="KW-1185">Reference proteome</keyword>
<feature type="transmembrane region" description="Helical" evidence="1">
    <location>
        <begin position="75"/>
        <end position="103"/>
    </location>
</feature>
<dbReference type="Bgee" id="WBGene00011805">
    <property type="expression patterns" value="Expressed in embryo and 4 other cell types or tissues"/>
</dbReference>
<reference evidence="2 3" key="1">
    <citation type="journal article" date="1998" name="Science">
        <title>Genome sequence of the nematode C. elegans: a platform for investigating biology.</title>
        <authorList>
            <consortium name="The C. elegans sequencing consortium"/>
            <person name="Sulson J.E."/>
            <person name="Waterston R."/>
        </authorList>
    </citation>
    <scope>NUCLEOTIDE SEQUENCE [LARGE SCALE GENOMIC DNA]</scope>
    <source>
        <strain evidence="2 3">Bristol N2</strain>
    </source>
</reference>
<dbReference type="OrthoDB" id="5786955at2759"/>
<organism evidence="2 3">
    <name type="scientific">Caenorhabditis elegans</name>
    <dbReference type="NCBI Taxonomy" id="6239"/>
    <lineage>
        <taxon>Eukaryota</taxon>
        <taxon>Metazoa</taxon>
        <taxon>Ecdysozoa</taxon>
        <taxon>Nematoda</taxon>
        <taxon>Chromadorea</taxon>
        <taxon>Rhabditida</taxon>
        <taxon>Rhabditina</taxon>
        <taxon>Rhabditomorpha</taxon>
        <taxon>Rhabditoidea</taxon>
        <taxon>Rhabditidae</taxon>
        <taxon>Peloderinae</taxon>
        <taxon>Caenorhabditis</taxon>
    </lineage>
</organism>
<dbReference type="AGR" id="WB:WBGene00011805"/>
<dbReference type="OMA" id="WITTCAT"/>
<dbReference type="eggNOG" id="ENOG502THQA">
    <property type="taxonomic scope" value="Eukaryota"/>
</dbReference>
<evidence type="ECO:0000313" key="2">
    <source>
        <dbReference type="EMBL" id="CAA82967.1"/>
    </source>
</evidence>
<gene>
    <name evidence="2" type="ORF">CELE_T16G12.4</name>
    <name evidence="2 4" type="ORF">T16G12.4</name>
</gene>
<dbReference type="EMBL" id="BX284603">
    <property type="protein sequence ID" value="CAA82967.1"/>
    <property type="molecule type" value="Genomic_DNA"/>
</dbReference>
<dbReference type="Proteomes" id="UP000001940">
    <property type="component" value="Chromosome III"/>
</dbReference>
<dbReference type="InParanoid" id="Q22527"/>
<protein>
    <submittedName>
        <fullName evidence="2">Transmembrane protein</fullName>
    </submittedName>
</protein>
<accession>Q22527</accession>
<dbReference type="FunCoup" id="Q22527">
    <property type="interactions" value="1372"/>
</dbReference>
<dbReference type="HOGENOM" id="CLU_1273250_0_0_1"/>
<feature type="transmembrane region" description="Helical" evidence="1">
    <location>
        <begin position="109"/>
        <end position="128"/>
    </location>
</feature>
<dbReference type="CTD" id="188556"/>
<dbReference type="PIR" id="S42838">
    <property type="entry name" value="S42838"/>
</dbReference>
<dbReference type="PaxDb" id="6239-T16G12.4"/>
<feature type="transmembrane region" description="Helical" evidence="1">
    <location>
        <begin position="166"/>
        <end position="185"/>
    </location>
</feature>
<evidence type="ECO:0000256" key="1">
    <source>
        <dbReference type="SAM" id="Phobius"/>
    </source>
</evidence>
<feature type="transmembrane region" description="Helical" evidence="1">
    <location>
        <begin position="42"/>
        <end position="63"/>
    </location>
</feature>
<evidence type="ECO:0000313" key="4">
    <source>
        <dbReference type="WormBase" id="T16G12.4"/>
    </source>
</evidence>
<keyword evidence="1" id="KW-1133">Transmembrane helix</keyword>
<sequence>MEMASMDTSQDELVNEISQNVQMRFGTLFNQKPTLSDRVQRFAPGLALQIFILAKFSFVFYLAFERPWHTKETPFVLVTLAINTIVLISAITQDFCTLILTWIITCSQLILYVFLLIVIPIFLTDYFASEAQRYMNYPHEWKVFKDFINYESSEERRFRQEIEYGFGIEMVLVCMVFVIGVQFALLNATLNAKLDHSTRQKQVREKRNSVYLI</sequence>
<dbReference type="KEGG" id="cel:CELE_T16G12.4"/>
<dbReference type="WormBase" id="T16G12.4">
    <property type="protein sequence ID" value="CE00582"/>
    <property type="gene ID" value="WBGene00011805"/>
</dbReference>
<keyword evidence="1" id="KW-0472">Membrane</keyword>
<dbReference type="Pfam" id="PF10912">
    <property type="entry name" value="Glam1"/>
    <property type="match status" value="1"/>
</dbReference>
<dbReference type="GeneID" id="188556"/>